<dbReference type="PANTHER" id="PTHR48044">
    <property type="entry name" value="GLYCOSYLTRANSFERASE"/>
    <property type="match status" value="1"/>
</dbReference>
<gene>
    <name evidence="7" type="ORF">VNO78_21369</name>
</gene>
<accession>A0AAN9XI18</accession>
<keyword evidence="3 4" id="KW-0808">Transferase</keyword>
<dbReference type="InterPro" id="IPR058980">
    <property type="entry name" value="Glyco_transf_N"/>
</dbReference>
<dbReference type="Pfam" id="PF26168">
    <property type="entry name" value="Glyco_transf_N"/>
    <property type="match status" value="1"/>
</dbReference>
<dbReference type="FunFam" id="3.40.50.2000:FF:000238">
    <property type="entry name" value="Glycosyltransferase"/>
    <property type="match status" value="1"/>
</dbReference>
<evidence type="ECO:0000313" key="7">
    <source>
        <dbReference type="EMBL" id="KAK7392919.1"/>
    </source>
</evidence>
<keyword evidence="8" id="KW-1185">Reference proteome</keyword>
<feature type="domain" description="Glycosyltransferase N-terminal" evidence="6">
    <location>
        <begin position="13"/>
        <end position="240"/>
    </location>
</feature>
<dbReference type="PANTHER" id="PTHR48044:SF27">
    <property type="entry name" value="GLYCOSYLTRANSFERASE"/>
    <property type="match status" value="1"/>
</dbReference>
<dbReference type="SUPFAM" id="SSF53756">
    <property type="entry name" value="UDP-Glycosyltransferase/glycogen phosphorylase"/>
    <property type="match status" value="1"/>
</dbReference>
<dbReference type="InterPro" id="IPR002213">
    <property type="entry name" value="UDP_glucos_trans"/>
</dbReference>
<dbReference type="EC" id="2.4.1.-" evidence="5"/>
<proteinExistence type="inferred from homology"/>
<evidence type="ECO:0000256" key="1">
    <source>
        <dbReference type="ARBA" id="ARBA00009995"/>
    </source>
</evidence>
<evidence type="ECO:0000256" key="2">
    <source>
        <dbReference type="ARBA" id="ARBA00022676"/>
    </source>
</evidence>
<dbReference type="Pfam" id="PF00201">
    <property type="entry name" value="UDPGT"/>
    <property type="match status" value="1"/>
</dbReference>
<reference evidence="7 8" key="1">
    <citation type="submission" date="2024-01" db="EMBL/GenBank/DDBJ databases">
        <title>The genomes of 5 underutilized Papilionoideae crops provide insights into root nodulation and disease resistanc.</title>
        <authorList>
            <person name="Jiang F."/>
        </authorList>
    </citation>
    <scope>NUCLEOTIDE SEQUENCE [LARGE SCALE GENOMIC DNA]</scope>
    <source>
        <strain evidence="7">DUOXIRENSHENG_FW03</strain>
        <tissue evidence="7">Leaves</tissue>
    </source>
</reference>
<dbReference type="Proteomes" id="UP001386955">
    <property type="component" value="Unassembled WGS sequence"/>
</dbReference>
<dbReference type="AlphaFoldDB" id="A0AAN9XI18"/>
<evidence type="ECO:0000256" key="3">
    <source>
        <dbReference type="ARBA" id="ARBA00022679"/>
    </source>
</evidence>
<comment type="caution">
    <text evidence="7">The sequence shown here is derived from an EMBL/GenBank/DDBJ whole genome shotgun (WGS) entry which is preliminary data.</text>
</comment>
<sequence>MASNGKSLPCQTKVVVVLIPFPVQSHLNQLLQLSHLITPHNIPVHYVSTITHIRQATLRHRNSISNIHLHGFEVPPFVSPPPNPNNEQTPFPTHLLPSFEASSHLRDPVRNLLHSLSSQAKRVIVIHDSLMASVAQDASNMPNVETYTFKCSSAFFHTIFFGEEKVRSSSLEGLHVPEFASLEWCLGTQFMDFITRQMDLGKFSDGFIFNTSRAIEGAYIELMEVVTGGKKIWAVGPLNPLVIEKNDDSKGRHLCMEWLDKQEPNSVIYVSFGTTTSFKEEQIKEIAIGLEQSKQKFIWVLRDADKGDIFDGSEAKRLELPNGFEERVERMGLVVRDWAPQLEILSHTSTGGFMSHCGWNSCLESLTMGVPIAAWPMHSDQPSNAVLITDVLKVGLVVKDWAQRNALVSASVIENAVRRLMATKEGDEIRERTMKLKKAIHRSKDEGGVSRMEVDSFISHITK</sequence>
<dbReference type="Gene3D" id="3.40.50.2000">
    <property type="entry name" value="Glycogen Phosphorylase B"/>
    <property type="match status" value="2"/>
</dbReference>
<dbReference type="InterPro" id="IPR035595">
    <property type="entry name" value="UDP_glycos_trans_CS"/>
</dbReference>
<dbReference type="GO" id="GO:0050404">
    <property type="term" value="F:zeatin O-beta-D-xylosyltransferase activity"/>
    <property type="evidence" value="ECO:0007669"/>
    <property type="project" value="UniProtKB-ARBA"/>
</dbReference>
<evidence type="ECO:0000256" key="4">
    <source>
        <dbReference type="RuleBase" id="RU003718"/>
    </source>
</evidence>
<dbReference type="EMBL" id="JAYMYS010000005">
    <property type="protein sequence ID" value="KAK7392919.1"/>
    <property type="molecule type" value="Genomic_DNA"/>
</dbReference>
<dbReference type="FunFam" id="3.40.50.2000:FF:000060">
    <property type="entry name" value="Glycosyltransferase"/>
    <property type="match status" value="1"/>
</dbReference>
<name>A0AAN9XI18_PSOTE</name>
<organism evidence="7 8">
    <name type="scientific">Psophocarpus tetragonolobus</name>
    <name type="common">Winged bean</name>
    <name type="synonym">Dolichos tetragonolobus</name>
    <dbReference type="NCBI Taxonomy" id="3891"/>
    <lineage>
        <taxon>Eukaryota</taxon>
        <taxon>Viridiplantae</taxon>
        <taxon>Streptophyta</taxon>
        <taxon>Embryophyta</taxon>
        <taxon>Tracheophyta</taxon>
        <taxon>Spermatophyta</taxon>
        <taxon>Magnoliopsida</taxon>
        <taxon>eudicotyledons</taxon>
        <taxon>Gunneridae</taxon>
        <taxon>Pentapetalae</taxon>
        <taxon>rosids</taxon>
        <taxon>fabids</taxon>
        <taxon>Fabales</taxon>
        <taxon>Fabaceae</taxon>
        <taxon>Papilionoideae</taxon>
        <taxon>50 kb inversion clade</taxon>
        <taxon>NPAAA clade</taxon>
        <taxon>indigoferoid/millettioid clade</taxon>
        <taxon>Phaseoleae</taxon>
        <taxon>Psophocarpus</taxon>
    </lineage>
</organism>
<dbReference type="CDD" id="cd03784">
    <property type="entry name" value="GT1_Gtf-like"/>
    <property type="match status" value="1"/>
</dbReference>
<dbReference type="PROSITE" id="PS00375">
    <property type="entry name" value="UDPGT"/>
    <property type="match status" value="1"/>
</dbReference>
<evidence type="ECO:0000256" key="5">
    <source>
        <dbReference type="RuleBase" id="RU362057"/>
    </source>
</evidence>
<dbReference type="GO" id="GO:0009690">
    <property type="term" value="P:cytokinin metabolic process"/>
    <property type="evidence" value="ECO:0007669"/>
    <property type="project" value="UniProtKB-ARBA"/>
</dbReference>
<comment type="similarity">
    <text evidence="1 4">Belongs to the UDP-glycosyltransferase family.</text>
</comment>
<evidence type="ECO:0000259" key="6">
    <source>
        <dbReference type="Pfam" id="PF26168"/>
    </source>
</evidence>
<evidence type="ECO:0000313" key="8">
    <source>
        <dbReference type="Proteomes" id="UP001386955"/>
    </source>
</evidence>
<protein>
    <recommendedName>
        <fullName evidence="5">Glycosyltransferase</fullName>
        <ecNumber evidence="5">2.4.1.-</ecNumber>
    </recommendedName>
</protein>
<keyword evidence="2 4" id="KW-0328">Glycosyltransferase</keyword>